<gene>
    <name evidence="1" type="ORF">METZ01_LOCUS99861</name>
</gene>
<dbReference type="AlphaFoldDB" id="A0A381W4Y6"/>
<protein>
    <recommendedName>
        <fullName evidence="2">Gluconate 2-dehydrogenase subunit 3 family protein</fullName>
    </recommendedName>
</protein>
<name>A0A381W4Y6_9ZZZZ</name>
<dbReference type="InterPro" id="IPR027056">
    <property type="entry name" value="Gluconate_2DH_su3"/>
</dbReference>
<organism evidence="1">
    <name type="scientific">marine metagenome</name>
    <dbReference type="NCBI Taxonomy" id="408172"/>
    <lineage>
        <taxon>unclassified sequences</taxon>
        <taxon>metagenomes</taxon>
        <taxon>ecological metagenomes</taxon>
    </lineage>
</organism>
<proteinExistence type="predicted"/>
<evidence type="ECO:0008006" key="2">
    <source>
        <dbReference type="Google" id="ProtNLM"/>
    </source>
</evidence>
<accession>A0A381W4Y6</accession>
<reference evidence="1" key="1">
    <citation type="submission" date="2018-05" db="EMBL/GenBank/DDBJ databases">
        <authorList>
            <person name="Lanie J.A."/>
            <person name="Ng W.-L."/>
            <person name="Kazmierczak K.M."/>
            <person name="Andrzejewski T.M."/>
            <person name="Davidsen T.M."/>
            <person name="Wayne K.J."/>
            <person name="Tettelin H."/>
            <person name="Glass J.I."/>
            <person name="Rusch D."/>
            <person name="Podicherti R."/>
            <person name="Tsui H.-C.T."/>
            <person name="Winkler M.E."/>
        </authorList>
    </citation>
    <scope>NUCLEOTIDE SEQUENCE</scope>
</reference>
<evidence type="ECO:0000313" key="1">
    <source>
        <dbReference type="EMBL" id="SVA47007.1"/>
    </source>
</evidence>
<dbReference type="EMBL" id="UINC01010577">
    <property type="protein sequence ID" value="SVA47007.1"/>
    <property type="molecule type" value="Genomic_DNA"/>
</dbReference>
<dbReference type="Pfam" id="PF13618">
    <property type="entry name" value="Gluconate_2-dh3"/>
    <property type="match status" value="1"/>
</dbReference>
<sequence>MKTRREVLQDLIVSIGGASLLNACSGVARVVPSSSMRFYSGQELALVSRISDLIIPRTDTPGALDVNVPGFLDSLMAEWANQETKQNHHEELEELGLMLGVDFVTLSPDASEQRLALLDGEAFEGRPVHYSGYRSLKGLITQAYFASENGALQEQKWVAVPGRWDPCIEIQ</sequence>